<gene>
    <name evidence="1" type="ORF">MLD38_009969</name>
</gene>
<reference evidence="2" key="1">
    <citation type="journal article" date="2023" name="Front. Plant Sci.">
        <title>Chromosomal-level genome assembly of Melastoma candidum provides insights into trichome evolution.</title>
        <authorList>
            <person name="Zhong Y."/>
            <person name="Wu W."/>
            <person name="Sun C."/>
            <person name="Zou P."/>
            <person name="Liu Y."/>
            <person name="Dai S."/>
            <person name="Zhou R."/>
        </authorList>
    </citation>
    <scope>NUCLEOTIDE SEQUENCE [LARGE SCALE GENOMIC DNA]</scope>
</reference>
<sequence length="78" mass="8437">MKSIRRSECPKELEPADRRSHVQVKLMKRNEKCPEPEKCQLPFQGTGRTLSGSSSIANACPEPALTAAAVSCAPPVIC</sequence>
<accession>A0ACB9QZL4</accession>
<dbReference type="Proteomes" id="UP001057402">
    <property type="component" value="Chromosome 4"/>
</dbReference>
<keyword evidence="2" id="KW-1185">Reference proteome</keyword>
<evidence type="ECO:0000313" key="2">
    <source>
        <dbReference type="Proteomes" id="UP001057402"/>
    </source>
</evidence>
<protein>
    <submittedName>
        <fullName evidence="1">Uncharacterized protein</fullName>
    </submittedName>
</protein>
<proteinExistence type="predicted"/>
<organism evidence="1 2">
    <name type="scientific">Melastoma candidum</name>
    <dbReference type="NCBI Taxonomy" id="119954"/>
    <lineage>
        <taxon>Eukaryota</taxon>
        <taxon>Viridiplantae</taxon>
        <taxon>Streptophyta</taxon>
        <taxon>Embryophyta</taxon>
        <taxon>Tracheophyta</taxon>
        <taxon>Spermatophyta</taxon>
        <taxon>Magnoliopsida</taxon>
        <taxon>eudicotyledons</taxon>
        <taxon>Gunneridae</taxon>
        <taxon>Pentapetalae</taxon>
        <taxon>rosids</taxon>
        <taxon>malvids</taxon>
        <taxon>Myrtales</taxon>
        <taxon>Melastomataceae</taxon>
        <taxon>Melastomatoideae</taxon>
        <taxon>Melastomateae</taxon>
        <taxon>Melastoma</taxon>
    </lineage>
</organism>
<evidence type="ECO:0000313" key="1">
    <source>
        <dbReference type="EMBL" id="KAI4371642.1"/>
    </source>
</evidence>
<name>A0ACB9QZL4_9MYRT</name>
<comment type="caution">
    <text evidence="1">The sequence shown here is derived from an EMBL/GenBank/DDBJ whole genome shotgun (WGS) entry which is preliminary data.</text>
</comment>
<dbReference type="EMBL" id="CM042883">
    <property type="protein sequence ID" value="KAI4371642.1"/>
    <property type="molecule type" value="Genomic_DNA"/>
</dbReference>